<feature type="transmembrane region" description="Helical" evidence="7">
    <location>
        <begin position="440"/>
        <end position="460"/>
    </location>
</feature>
<evidence type="ECO:0000256" key="7">
    <source>
        <dbReference type="SAM" id="Phobius"/>
    </source>
</evidence>
<dbReference type="Gene3D" id="1.20.1730.10">
    <property type="entry name" value="Sodium/glucose cotransporter"/>
    <property type="match status" value="1"/>
</dbReference>
<comment type="subcellular location">
    <subcellularLocation>
        <location evidence="1">Membrane</location>
        <topology evidence="1">Multi-pass membrane protein</topology>
    </subcellularLocation>
</comment>
<dbReference type="CDD" id="cd10328">
    <property type="entry name" value="SLC5sbd_YidK"/>
    <property type="match status" value="1"/>
</dbReference>
<feature type="transmembrane region" description="Helical" evidence="7">
    <location>
        <begin position="189"/>
        <end position="207"/>
    </location>
</feature>
<feature type="transmembrane region" description="Helical" evidence="7">
    <location>
        <begin position="334"/>
        <end position="362"/>
    </location>
</feature>
<keyword evidence="3 7" id="KW-0812">Transmembrane</keyword>
<dbReference type="RefSeq" id="WP_379982182.1">
    <property type="nucleotide sequence ID" value="NZ_JBHSFV010000016.1"/>
</dbReference>
<evidence type="ECO:0000256" key="3">
    <source>
        <dbReference type="ARBA" id="ARBA00022692"/>
    </source>
</evidence>
<keyword evidence="9" id="KW-1185">Reference proteome</keyword>
<evidence type="ECO:0000256" key="6">
    <source>
        <dbReference type="RuleBase" id="RU362091"/>
    </source>
</evidence>
<keyword evidence="5 7" id="KW-0472">Membrane</keyword>
<evidence type="ECO:0000313" key="8">
    <source>
        <dbReference type="EMBL" id="MFC4636208.1"/>
    </source>
</evidence>
<evidence type="ECO:0000256" key="4">
    <source>
        <dbReference type="ARBA" id="ARBA00022989"/>
    </source>
</evidence>
<feature type="transmembrane region" description="Helical" evidence="7">
    <location>
        <begin position="383"/>
        <end position="403"/>
    </location>
</feature>
<dbReference type="InterPro" id="IPR018212">
    <property type="entry name" value="Na/solute_symporter_CS"/>
</dbReference>
<dbReference type="InterPro" id="IPR038377">
    <property type="entry name" value="Na/Glc_symporter_sf"/>
</dbReference>
<evidence type="ECO:0000256" key="5">
    <source>
        <dbReference type="ARBA" id="ARBA00023136"/>
    </source>
</evidence>
<proteinExistence type="inferred from homology"/>
<accession>A0ABV9I278</accession>
<feature type="transmembrane region" description="Helical" evidence="7">
    <location>
        <begin position="415"/>
        <end position="433"/>
    </location>
</feature>
<dbReference type="NCBIfam" id="NF007790">
    <property type="entry name" value="PRK10484.1"/>
    <property type="match status" value="1"/>
</dbReference>
<dbReference type="Pfam" id="PF00474">
    <property type="entry name" value="SSF"/>
    <property type="match status" value="1"/>
</dbReference>
<evidence type="ECO:0000313" key="9">
    <source>
        <dbReference type="Proteomes" id="UP001596043"/>
    </source>
</evidence>
<comment type="caution">
    <text evidence="8">The sequence shown here is derived from an EMBL/GenBank/DDBJ whole genome shotgun (WGS) entry which is preliminary data.</text>
</comment>
<feature type="transmembrane region" description="Helical" evidence="7">
    <location>
        <begin position="564"/>
        <end position="583"/>
    </location>
</feature>
<dbReference type="PROSITE" id="PS50283">
    <property type="entry name" value="NA_SOLUT_SYMP_3"/>
    <property type="match status" value="1"/>
</dbReference>
<dbReference type="EMBL" id="JBHSFV010000016">
    <property type="protein sequence ID" value="MFC4636208.1"/>
    <property type="molecule type" value="Genomic_DNA"/>
</dbReference>
<protein>
    <submittedName>
        <fullName evidence="8">Solute:sodium symporter family transporter</fullName>
    </submittedName>
</protein>
<dbReference type="Proteomes" id="UP001596043">
    <property type="component" value="Unassembled WGS sequence"/>
</dbReference>
<keyword evidence="4 7" id="KW-1133">Transmembrane helix</keyword>
<comment type="similarity">
    <text evidence="2 6">Belongs to the sodium:solute symporter (SSF) (TC 2.A.21) family.</text>
</comment>
<evidence type="ECO:0000256" key="2">
    <source>
        <dbReference type="ARBA" id="ARBA00006434"/>
    </source>
</evidence>
<dbReference type="InterPro" id="IPR001734">
    <property type="entry name" value="Na/solute_symporter"/>
</dbReference>
<organism evidence="8 9">
    <name type="scientific">Dokdonia ponticola</name>
    <dbReference type="NCBI Taxonomy" id="2041041"/>
    <lineage>
        <taxon>Bacteria</taxon>
        <taxon>Pseudomonadati</taxon>
        <taxon>Bacteroidota</taxon>
        <taxon>Flavobacteriia</taxon>
        <taxon>Flavobacteriales</taxon>
        <taxon>Flavobacteriaceae</taxon>
        <taxon>Dokdonia</taxon>
    </lineage>
</organism>
<feature type="transmembrane region" description="Helical" evidence="7">
    <location>
        <begin position="240"/>
        <end position="258"/>
    </location>
</feature>
<name>A0ABV9I278_9FLAO</name>
<dbReference type="PANTHER" id="PTHR11819:SF195">
    <property type="entry name" value="SODIUM_GLUCOSE COTRANSPORTER 4"/>
    <property type="match status" value="1"/>
</dbReference>
<dbReference type="PROSITE" id="PS00456">
    <property type="entry name" value="NA_SOLUT_SYMP_1"/>
    <property type="match status" value="1"/>
</dbReference>
<feature type="transmembrane region" description="Helical" evidence="7">
    <location>
        <begin position="71"/>
        <end position="92"/>
    </location>
</feature>
<reference evidence="9" key="1">
    <citation type="journal article" date="2019" name="Int. J. Syst. Evol. Microbiol.">
        <title>The Global Catalogue of Microorganisms (GCM) 10K type strain sequencing project: providing services to taxonomists for standard genome sequencing and annotation.</title>
        <authorList>
            <consortium name="The Broad Institute Genomics Platform"/>
            <consortium name="The Broad Institute Genome Sequencing Center for Infectious Disease"/>
            <person name="Wu L."/>
            <person name="Ma J."/>
        </authorList>
    </citation>
    <scope>NUCLEOTIDE SEQUENCE [LARGE SCALE GENOMIC DNA]</scope>
    <source>
        <strain evidence="9">YJ-61-S</strain>
    </source>
</reference>
<evidence type="ECO:0000256" key="1">
    <source>
        <dbReference type="ARBA" id="ARBA00004141"/>
    </source>
</evidence>
<feature type="transmembrane region" description="Helical" evidence="7">
    <location>
        <begin position="279"/>
        <end position="305"/>
    </location>
</feature>
<feature type="transmembrane region" description="Helical" evidence="7">
    <location>
        <begin position="522"/>
        <end position="543"/>
    </location>
</feature>
<sequence>MLGIISFIGFTLLVAGYAWWKTRETDEKSADGYYLGGRSLGALTIAGSLLLTNLSAEQIVGLNGQAFSEGILVMAWETLAAIAMVITAVWFLPKYMKGGITTIPEFIEKRFDENTKAILSVLFLIAFSIVLLPTILYSGSLAFSTMFDLPTILGMSEGAVIWLCVWSIGLIGVVYAIFGGLKAVAVSDLINAIGLLIGGLLIPYFGLKLIGDGDMFTGLNTLWTENQDKFNVKGGVTSSIPVGTIITGMMIAQMYYWGTNQAILQRVFGAKSLKEGQKGMMLAAFVKFLIPVIVVLPGIIAWHLFNGDLSSADNIYPGDDIAYPRLIKEVLPPALVGFFAAVLFGAVLSSFNSLLNSSATLFGFDLYKKFFKQDATEQQTVKAGKLFGLLVAVISMSIAPFIANAPAGLFDYIQQALGSLSVPILAVVIIGIVTKKVPALGAKTVMILGVVLYLFSLLYLGPNMTESALAENGLESSKYINSLKVEDGIDTRKAFFESINVTDIDAYKEKVKLVEAEAYPHFLHIMGILFVINIIIMLIIGLIKPKTDIYIPETTEVIDTTPWKYAYIVGGLIVLLVLSTYLIF</sequence>
<gene>
    <name evidence="8" type="ORF">ACFO3O_20035</name>
</gene>
<dbReference type="NCBIfam" id="TIGR00813">
    <property type="entry name" value="sss"/>
    <property type="match status" value="1"/>
</dbReference>
<feature type="transmembrane region" description="Helical" evidence="7">
    <location>
        <begin position="159"/>
        <end position="177"/>
    </location>
</feature>
<feature type="transmembrane region" description="Helical" evidence="7">
    <location>
        <begin position="117"/>
        <end position="139"/>
    </location>
</feature>
<dbReference type="PANTHER" id="PTHR11819">
    <property type="entry name" value="SOLUTE CARRIER FAMILY 5"/>
    <property type="match status" value="1"/>
</dbReference>